<dbReference type="InterPro" id="IPR023214">
    <property type="entry name" value="HAD_sf"/>
</dbReference>
<organism evidence="1 2">
    <name type="scientific">Periweissella beninensis</name>
    <dbReference type="NCBI Taxonomy" id="504936"/>
    <lineage>
        <taxon>Bacteria</taxon>
        <taxon>Bacillati</taxon>
        <taxon>Bacillota</taxon>
        <taxon>Bacilli</taxon>
        <taxon>Lactobacillales</taxon>
        <taxon>Lactobacillaceae</taxon>
        <taxon>Periweissella</taxon>
    </lineage>
</organism>
<dbReference type="SFLD" id="SFLDS00003">
    <property type="entry name" value="Haloacid_Dehalogenase"/>
    <property type="match status" value="1"/>
</dbReference>
<dbReference type="CDD" id="cd07516">
    <property type="entry name" value="HAD_Pase"/>
    <property type="match status" value="1"/>
</dbReference>
<dbReference type="Gene3D" id="3.30.1240.10">
    <property type="match status" value="1"/>
</dbReference>
<dbReference type="EMBL" id="JAGMVS010000073">
    <property type="protein sequence ID" value="MCM2437978.1"/>
    <property type="molecule type" value="Genomic_DNA"/>
</dbReference>
<dbReference type="SUPFAM" id="SSF56784">
    <property type="entry name" value="HAD-like"/>
    <property type="match status" value="1"/>
</dbReference>
<dbReference type="NCBIfam" id="NF007806">
    <property type="entry name" value="PRK10513.1"/>
    <property type="match status" value="1"/>
</dbReference>
<protein>
    <submittedName>
        <fullName evidence="1">Sugar-phosphatase</fullName>
        <ecNumber evidence="1">3.1.3.23</ecNumber>
    </submittedName>
</protein>
<evidence type="ECO:0000313" key="1">
    <source>
        <dbReference type="EMBL" id="MCM2437978.1"/>
    </source>
</evidence>
<dbReference type="PROSITE" id="PS01229">
    <property type="entry name" value="COF_2"/>
    <property type="match status" value="1"/>
</dbReference>
<keyword evidence="1" id="KW-0378">Hydrolase</keyword>
<dbReference type="EC" id="3.1.3.23" evidence="1"/>
<name>A0ABT0VLG3_9LACO</name>
<dbReference type="InterPro" id="IPR036412">
    <property type="entry name" value="HAD-like_sf"/>
</dbReference>
<dbReference type="Pfam" id="PF08282">
    <property type="entry name" value="Hydrolase_3"/>
    <property type="match status" value="1"/>
</dbReference>
<accession>A0ABT0VLG3</accession>
<sequence length="268" mass="29273">MSIKLIAIDIDGTLLNENNELAPRTIKTLQAASARGVKVVLTTGRPLTGVTPYLDKLGLHGDDQYVITFNGALAQTVSGNILTKETISYDDYRDIEALSHKLAVHFHVEDDHLIYTAHQLIPKYSIGESFLVNMQIKYVPVADMEVKDYSKGMMIDEPEVIDRVIKAIPTSFHDRFYVVRSTPYFLEFINKNASKGNALNALATKLGLQQAEVMALGDQNNDLTMLEWAGLGVAMGNGTSEAKAAANVITATNAEDGVAQAVEKYVLA</sequence>
<keyword evidence="2" id="KW-1185">Reference proteome</keyword>
<proteinExistence type="predicted"/>
<reference evidence="1" key="1">
    <citation type="submission" date="2021-04" db="EMBL/GenBank/DDBJ databases">
        <title>Taxonomic assessment of Weissella genus.</title>
        <authorList>
            <person name="Fanelli F."/>
            <person name="Chieffi D."/>
            <person name="Dell'Aquila A."/>
            <person name="Gyu-Sung C."/>
            <person name="Franz C.M.A.P."/>
            <person name="Fusco V."/>
        </authorList>
    </citation>
    <scope>NUCLEOTIDE SEQUENCE</scope>
    <source>
        <strain evidence="1">LMG 25373</strain>
    </source>
</reference>
<dbReference type="NCBIfam" id="TIGR00099">
    <property type="entry name" value="Cof-subfamily"/>
    <property type="match status" value="1"/>
</dbReference>
<dbReference type="NCBIfam" id="TIGR01484">
    <property type="entry name" value="HAD-SF-IIB"/>
    <property type="match status" value="1"/>
</dbReference>
<dbReference type="SFLD" id="SFLDG01144">
    <property type="entry name" value="C2.B.4:_PGP_Like"/>
    <property type="match status" value="1"/>
</dbReference>
<dbReference type="InterPro" id="IPR000150">
    <property type="entry name" value="Cof"/>
</dbReference>
<dbReference type="PANTHER" id="PTHR10000:SF8">
    <property type="entry name" value="HAD SUPERFAMILY HYDROLASE-LIKE, TYPE 3"/>
    <property type="match status" value="1"/>
</dbReference>
<dbReference type="PANTHER" id="PTHR10000">
    <property type="entry name" value="PHOSPHOSERINE PHOSPHATASE"/>
    <property type="match status" value="1"/>
</dbReference>
<dbReference type="Proteomes" id="UP001057481">
    <property type="component" value="Unassembled WGS sequence"/>
</dbReference>
<comment type="caution">
    <text evidence="1">The sequence shown here is derived from an EMBL/GenBank/DDBJ whole genome shotgun (WGS) entry which is preliminary data.</text>
</comment>
<dbReference type="GO" id="GO:0050308">
    <property type="term" value="F:sugar-phosphatase activity"/>
    <property type="evidence" value="ECO:0007669"/>
    <property type="project" value="UniProtKB-EC"/>
</dbReference>
<dbReference type="RefSeq" id="WP_205143388.1">
    <property type="nucleotide sequence ID" value="NZ_JAFBDN010000005.1"/>
</dbReference>
<dbReference type="PROSITE" id="PS01228">
    <property type="entry name" value="COF_1"/>
    <property type="match status" value="1"/>
</dbReference>
<dbReference type="Gene3D" id="3.40.50.1000">
    <property type="entry name" value="HAD superfamily/HAD-like"/>
    <property type="match status" value="1"/>
</dbReference>
<evidence type="ECO:0000313" key="2">
    <source>
        <dbReference type="Proteomes" id="UP001057481"/>
    </source>
</evidence>
<gene>
    <name evidence="1" type="primary">yidA</name>
    <name evidence="1" type="ORF">KAK10_08665</name>
</gene>
<dbReference type="SFLD" id="SFLDG01140">
    <property type="entry name" value="C2.B:_Phosphomannomutase_and_P"/>
    <property type="match status" value="1"/>
</dbReference>
<dbReference type="InterPro" id="IPR006379">
    <property type="entry name" value="HAD-SF_hydro_IIB"/>
</dbReference>